<evidence type="ECO:0000313" key="3">
    <source>
        <dbReference type="Proteomes" id="UP000030993"/>
    </source>
</evidence>
<dbReference type="AlphaFoldDB" id="A0A0B2K0C6"/>
<sequence length="77" mass="8918">MSIDDKHSRAYLTSQGWTEKEPEPDRIKVVAAVKVVQPFMNSHWRVSVLGIKKYTTDDEIEMLYQKYGSKPPGDLDY</sequence>
<comment type="caution">
    <text evidence="2">The sequence shown here is derived from an EMBL/GenBank/DDBJ whole genome shotgun (WGS) entry which is preliminary data.</text>
</comment>
<keyword evidence="3" id="KW-1185">Reference proteome</keyword>
<accession>A0A0B2K0C6</accession>
<organism evidence="2 3">
    <name type="scientific">Anaerovibrio lipolyticus</name>
    <dbReference type="NCBI Taxonomy" id="82374"/>
    <lineage>
        <taxon>Bacteria</taxon>
        <taxon>Bacillati</taxon>
        <taxon>Bacillota</taxon>
        <taxon>Negativicutes</taxon>
        <taxon>Selenomonadales</taxon>
        <taxon>Selenomonadaceae</taxon>
        <taxon>Anaerovibrio</taxon>
    </lineage>
</organism>
<name>A0A0B2K0C6_9FIRM</name>
<evidence type="ECO:0000313" key="2">
    <source>
        <dbReference type="EMBL" id="KHM51657.1"/>
    </source>
</evidence>
<feature type="region of interest" description="Disordered" evidence="1">
    <location>
        <begin position="1"/>
        <end position="21"/>
    </location>
</feature>
<proteinExistence type="predicted"/>
<dbReference type="RefSeq" id="WP_039209654.1">
    <property type="nucleotide sequence ID" value="NZ_JSCE01000180.1"/>
</dbReference>
<reference evidence="2 3" key="1">
    <citation type="journal article" date="2013" name="PLoS ONE">
        <title>Identification and characterization of three novel lipases belonging to families II and V from Anaerovibrio lipolyticus 5ST.</title>
        <authorList>
            <person name="Prive F."/>
            <person name="Kaderbhai N.N."/>
            <person name="Girdwood S."/>
            <person name="Worgan H.J."/>
            <person name="Pinloche E."/>
            <person name="Scollan N.D."/>
            <person name="Huws S.A."/>
            <person name="Newbold C.J."/>
        </authorList>
    </citation>
    <scope>NUCLEOTIDE SEQUENCE [LARGE SCALE GENOMIC DNA]</scope>
    <source>
        <strain evidence="2 3">5S</strain>
    </source>
</reference>
<dbReference type="Proteomes" id="UP000030993">
    <property type="component" value="Unassembled WGS sequence"/>
</dbReference>
<dbReference type="EMBL" id="JSCE01000180">
    <property type="protein sequence ID" value="KHM51657.1"/>
    <property type="molecule type" value="Genomic_DNA"/>
</dbReference>
<gene>
    <name evidence="2" type="ORF">NZ47_09310</name>
</gene>
<protein>
    <submittedName>
        <fullName evidence="2">Uncharacterized protein</fullName>
    </submittedName>
</protein>
<evidence type="ECO:0000256" key="1">
    <source>
        <dbReference type="SAM" id="MobiDB-lite"/>
    </source>
</evidence>